<keyword evidence="5" id="KW-0560">Oxidoreductase</keyword>
<evidence type="ECO:0000259" key="6">
    <source>
        <dbReference type="Pfam" id="PF00724"/>
    </source>
</evidence>
<dbReference type="GO" id="GO:0010181">
    <property type="term" value="F:FMN binding"/>
    <property type="evidence" value="ECO:0007669"/>
    <property type="project" value="InterPro"/>
</dbReference>
<gene>
    <name evidence="7" type="ORF">EVJ58_g2489</name>
</gene>
<feature type="domain" description="NADH:flavin oxidoreductase/NADH oxidase N-terminal" evidence="6">
    <location>
        <begin position="38"/>
        <end position="388"/>
    </location>
</feature>
<keyword evidence="2" id="KW-0285">Flavoprotein</keyword>
<evidence type="ECO:0000256" key="4">
    <source>
        <dbReference type="ARBA" id="ARBA00022857"/>
    </source>
</evidence>
<dbReference type="Proteomes" id="UP000298390">
    <property type="component" value="Unassembled WGS sequence"/>
</dbReference>
<comment type="cofactor">
    <cofactor evidence="1">
        <name>FMN</name>
        <dbReference type="ChEBI" id="CHEBI:58210"/>
    </cofactor>
</comment>
<dbReference type="InterPro" id="IPR001155">
    <property type="entry name" value="OxRdtase_FMN_N"/>
</dbReference>
<dbReference type="SUPFAM" id="SSF51395">
    <property type="entry name" value="FMN-linked oxidoreductases"/>
    <property type="match status" value="1"/>
</dbReference>
<dbReference type="Pfam" id="PF00724">
    <property type="entry name" value="Oxidored_FMN"/>
    <property type="match status" value="1"/>
</dbReference>
<dbReference type="CDD" id="cd02932">
    <property type="entry name" value="OYE_YqiM_FMN"/>
    <property type="match status" value="1"/>
</dbReference>
<name>A0A4Y9YQK6_9APHY</name>
<sequence>MKDIISPAALNVSYFTPRQDPPAGTALNPQPDGKPIPKLFQPLKVRGLELHNRILISPMSQTSANNGSLTAWHTALLGGALIYGPGIAFLEDTAVLPEGRLRPNDTGLWDDAHIPPLRALVEFAHSQNQKIGIQLGHAGRKGSVVPIWLGMHVATEAAGGWPDELVAPSAIPYSDAPDWPVPRELDVAGIAHAVKGFADAAARAVKAGVDTIQIHGGHGFLPHQFLSPITNKRTDRYGGSFENRMRFTLEVVDAVRAVIPEEMPLFFRLSATDWLEEAFPDEPSWRLEDAVDLAKLLAEHGVDFIDVTSGGLHLAQKIGVNITKPAYQADLAVAVKKAVGDKVLVGTIGTISTGHVAQHVLDDLNLDAVFVARQFLKDHQTVWTFAEQLGVEIQLPVQFNWVFKGRPGTQKK</sequence>
<dbReference type="PANTHER" id="PTHR43303">
    <property type="entry name" value="NADPH DEHYDROGENASE C23G7.10C-RELATED"/>
    <property type="match status" value="1"/>
</dbReference>
<dbReference type="PANTHER" id="PTHR43303:SF4">
    <property type="entry name" value="NADPH DEHYDROGENASE C23G7.10C-RELATED"/>
    <property type="match status" value="1"/>
</dbReference>
<evidence type="ECO:0000313" key="8">
    <source>
        <dbReference type="Proteomes" id="UP000298390"/>
    </source>
</evidence>
<evidence type="ECO:0000256" key="3">
    <source>
        <dbReference type="ARBA" id="ARBA00022643"/>
    </source>
</evidence>
<dbReference type="GO" id="GO:0003959">
    <property type="term" value="F:NADPH dehydrogenase activity"/>
    <property type="evidence" value="ECO:0007669"/>
    <property type="project" value="InterPro"/>
</dbReference>
<organism evidence="7 8">
    <name type="scientific">Rhodofomes roseus</name>
    <dbReference type="NCBI Taxonomy" id="34475"/>
    <lineage>
        <taxon>Eukaryota</taxon>
        <taxon>Fungi</taxon>
        <taxon>Dikarya</taxon>
        <taxon>Basidiomycota</taxon>
        <taxon>Agaricomycotina</taxon>
        <taxon>Agaricomycetes</taxon>
        <taxon>Polyporales</taxon>
        <taxon>Rhodofomes</taxon>
    </lineage>
</organism>
<dbReference type="EMBL" id="SEKV01000092">
    <property type="protein sequence ID" value="TFY64655.1"/>
    <property type="molecule type" value="Genomic_DNA"/>
</dbReference>
<evidence type="ECO:0000256" key="5">
    <source>
        <dbReference type="ARBA" id="ARBA00023002"/>
    </source>
</evidence>
<dbReference type="Gene3D" id="3.20.20.70">
    <property type="entry name" value="Aldolase class I"/>
    <property type="match status" value="1"/>
</dbReference>
<proteinExistence type="predicted"/>
<dbReference type="InterPro" id="IPR013785">
    <property type="entry name" value="Aldolase_TIM"/>
</dbReference>
<dbReference type="STRING" id="34475.A0A4Y9YQK6"/>
<evidence type="ECO:0000256" key="2">
    <source>
        <dbReference type="ARBA" id="ARBA00022630"/>
    </source>
</evidence>
<evidence type="ECO:0000256" key="1">
    <source>
        <dbReference type="ARBA" id="ARBA00001917"/>
    </source>
</evidence>
<evidence type="ECO:0000313" key="7">
    <source>
        <dbReference type="EMBL" id="TFY64655.1"/>
    </source>
</evidence>
<comment type="caution">
    <text evidence="7">The sequence shown here is derived from an EMBL/GenBank/DDBJ whole genome shotgun (WGS) entry which is preliminary data.</text>
</comment>
<accession>A0A4Y9YQK6</accession>
<dbReference type="GO" id="GO:0050661">
    <property type="term" value="F:NADP binding"/>
    <property type="evidence" value="ECO:0007669"/>
    <property type="project" value="InterPro"/>
</dbReference>
<protein>
    <recommendedName>
        <fullName evidence="6">NADH:flavin oxidoreductase/NADH oxidase N-terminal domain-containing protein</fullName>
    </recommendedName>
</protein>
<keyword evidence="4" id="KW-0521">NADP</keyword>
<dbReference type="InterPro" id="IPR044152">
    <property type="entry name" value="YqjM-like"/>
</dbReference>
<reference evidence="7 8" key="1">
    <citation type="submission" date="2019-01" db="EMBL/GenBank/DDBJ databases">
        <title>Genome sequencing of the rare red list fungi Fomitopsis rosea.</title>
        <authorList>
            <person name="Buettner E."/>
            <person name="Kellner H."/>
        </authorList>
    </citation>
    <scope>NUCLEOTIDE SEQUENCE [LARGE SCALE GENOMIC DNA]</scope>
    <source>
        <strain evidence="7 8">DSM 105464</strain>
    </source>
</reference>
<dbReference type="AlphaFoldDB" id="A0A4Y9YQK6"/>
<keyword evidence="3" id="KW-0288">FMN</keyword>